<evidence type="ECO:0000313" key="2">
    <source>
        <dbReference type="Proteomes" id="UP000041770"/>
    </source>
</evidence>
<reference evidence="1 2" key="1">
    <citation type="submission" date="2015-07" db="EMBL/GenBank/DDBJ databases">
        <authorList>
            <consortium name="Pathogen Informatics"/>
        </authorList>
    </citation>
    <scope>NUCLEOTIDE SEQUENCE [LARGE SCALE GENOMIC DNA]</scope>
    <source>
        <strain evidence="1 2">A316</strain>
    </source>
</reference>
<protein>
    <submittedName>
        <fullName evidence="1">Uncharacterized protein</fullName>
    </submittedName>
</protein>
<dbReference type="AlphaFoldDB" id="A0A656ALF4"/>
<accession>A0A656ALF4</accession>
<dbReference type="EMBL" id="CWQY01000034">
    <property type="protein sequence ID" value="CSD18294.1"/>
    <property type="molecule type" value="Genomic_DNA"/>
</dbReference>
<dbReference type="Proteomes" id="UP000041770">
    <property type="component" value="Unassembled WGS sequence"/>
</dbReference>
<sequence>MPSRQTRRNGIERIGIRVQKFTCPAKKRWLIRVPESLLVSTWRMMAGETACW</sequence>
<name>A0A656ALF4_VIBCL</name>
<gene>
    <name evidence="1" type="ORF">ERS013200_03452</name>
</gene>
<proteinExistence type="predicted"/>
<evidence type="ECO:0000313" key="1">
    <source>
        <dbReference type="EMBL" id="CSD18294.1"/>
    </source>
</evidence>
<organism evidence="1 2">
    <name type="scientific">Vibrio cholerae</name>
    <dbReference type="NCBI Taxonomy" id="666"/>
    <lineage>
        <taxon>Bacteria</taxon>
        <taxon>Pseudomonadati</taxon>
        <taxon>Pseudomonadota</taxon>
        <taxon>Gammaproteobacteria</taxon>
        <taxon>Vibrionales</taxon>
        <taxon>Vibrionaceae</taxon>
        <taxon>Vibrio</taxon>
    </lineage>
</organism>